<proteinExistence type="predicted"/>
<keyword evidence="2" id="KW-1185">Reference proteome</keyword>
<evidence type="ECO:0000313" key="2">
    <source>
        <dbReference type="Proteomes" id="UP001139028"/>
    </source>
</evidence>
<dbReference type="Proteomes" id="UP001139028">
    <property type="component" value="Unassembled WGS sequence"/>
</dbReference>
<accession>A0A9X2J5U3</accession>
<organism evidence="1 2">
    <name type="scientific">Microbulbifer okhotskensis</name>
    <dbReference type="NCBI Taxonomy" id="2926617"/>
    <lineage>
        <taxon>Bacteria</taxon>
        <taxon>Pseudomonadati</taxon>
        <taxon>Pseudomonadota</taxon>
        <taxon>Gammaproteobacteria</taxon>
        <taxon>Cellvibrionales</taxon>
        <taxon>Microbulbiferaceae</taxon>
        <taxon>Microbulbifer</taxon>
    </lineage>
</organism>
<sequence>MGSVITLAQLLGDGSYCTEGKIAGDNYGSVQRSDRNTLHLKIEKNCNQPLFYFVKEGRLFLGQNLSCFPYAGAINIDHRYLIELEYFGFSVERKSFLQGVKMLFPGDDIVVLAEDLVWLDGDPKGNGQFGAALVTTRDAKDRIFNRLPAVAAKLFSPFDTLFYAYVAQQLEAAEGSLLKIEQACLPVSFGYDSCRAKVFDQAHKRKVAEGVDIRDHTDRVQKILNRCWKKSSSILEQQEYIKHKFYLPFVQFLLNSLAQGSGKRVEVVDGEGADEFKLPVLSIDDKPICNVYESFQRVFFYGSHWLSKVWFYIPPMISASVIKRQQAYSRSEQHICIYALTLDYLLRFHNINTGNITGE</sequence>
<comment type="caution">
    <text evidence="1">The sequence shown here is derived from an EMBL/GenBank/DDBJ whole genome shotgun (WGS) entry which is preliminary data.</text>
</comment>
<dbReference type="AlphaFoldDB" id="A0A9X2J5U3"/>
<gene>
    <name evidence="1" type="ORF">MO867_10425</name>
</gene>
<dbReference type="EMBL" id="JALBWM010000037">
    <property type="protein sequence ID" value="MCO1334754.1"/>
    <property type="molecule type" value="Genomic_DNA"/>
</dbReference>
<evidence type="ECO:0000313" key="1">
    <source>
        <dbReference type="EMBL" id="MCO1334754.1"/>
    </source>
</evidence>
<reference evidence="1" key="1">
    <citation type="journal article" date="2022" name="Arch. Microbiol.">
        <title>Microbulbifer okhotskensis sp. nov., isolated from a deep bottom sediment of the Okhotsk Sea.</title>
        <authorList>
            <person name="Romanenko L."/>
            <person name="Kurilenko V."/>
            <person name="Otstavnykh N."/>
            <person name="Velansky P."/>
            <person name="Isaeva M."/>
            <person name="Mikhailov V."/>
        </authorList>
    </citation>
    <scope>NUCLEOTIDE SEQUENCE</scope>
    <source>
        <strain evidence="1">OS29</strain>
    </source>
</reference>
<name>A0A9X2J5U3_9GAMM</name>
<dbReference type="RefSeq" id="WP_252466379.1">
    <property type="nucleotide sequence ID" value="NZ_JALBWM010000037.1"/>
</dbReference>
<protein>
    <submittedName>
        <fullName evidence="1">Uncharacterized protein</fullName>
    </submittedName>
</protein>